<comment type="caution">
    <text evidence="8">The sequence shown here is derived from an EMBL/GenBank/DDBJ whole genome shotgun (WGS) entry which is preliminary data.</text>
</comment>
<dbReference type="AlphaFoldDB" id="A0A853ARC2"/>
<dbReference type="Pfam" id="PF00254">
    <property type="entry name" value="FKBP_C"/>
    <property type="match status" value="1"/>
</dbReference>
<dbReference type="RefSeq" id="WP_179720425.1">
    <property type="nucleotide sequence ID" value="NZ_BAABFH010000001.1"/>
</dbReference>
<dbReference type="FunFam" id="3.10.50.40:FF:000006">
    <property type="entry name" value="Peptidyl-prolyl cis-trans isomerase"/>
    <property type="match status" value="1"/>
</dbReference>
<dbReference type="PANTHER" id="PTHR43811">
    <property type="entry name" value="FKBP-TYPE PEPTIDYL-PROLYL CIS-TRANS ISOMERASE FKPA"/>
    <property type="match status" value="1"/>
</dbReference>
<dbReference type="EMBL" id="JACCFJ010000001">
    <property type="protein sequence ID" value="NYI83741.1"/>
    <property type="molecule type" value="Genomic_DNA"/>
</dbReference>
<dbReference type="Proteomes" id="UP000587002">
    <property type="component" value="Unassembled WGS sequence"/>
</dbReference>
<evidence type="ECO:0000256" key="6">
    <source>
        <dbReference type="RuleBase" id="RU003915"/>
    </source>
</evidence>
<evidence type="ECO:0000256" key="1">
    <source>
        <dbReference type="ARBA" id="ARBA00000971"/>
    </source>
</evidence>
<dbReference type="PANTHER" id="PTHR43811:SF19">
    <property type="entry name" value="39 KDA FK506-BINDING NUCLEAR PROTEIN"/>
    <property type="match status" value="1"/>
</dbReference>
<evidence type="ECO:0000256" key="2">
    <source>
        <dbReference type="ARBA" id="ARBA00006577"/>
    </source>
</evidence>
<dbReference type="PROSITE" id="PS50059">
    <property type="entry name" value="FKBP_PPIASE"/>
    <property type="match status" value="1"/>
</dbReference>
<dbReference type="EC" id="5.2.1.8" evidence="6"/>
<proteinExistence type="inferred from homology"/>
<keyword evidence="9" id="KW-1185">Reference proteome</keyword>
<evidence type="ECO:0000256" key="5">
    <source>
        <dbReference type="PROSITE-ProRule" id="PRU00277"/>
    </source>
</evidence>
<dbReference type="SUPFAM" id="SSF54534">
    <property type="entry name" value="FKBP-like"/>
    <property type="match status" value="1"/>
</dbReference>
<comment type="similarity">
    <text evidence="2 6">Belongs to the FKBP-type PPIase family.</text>
</comment>
<dbReference type="GO" id="GO:0003755">
    <property type="term" value="F:peptidyl-prolyl cis-trans isomerase activity"/>
    <property type="evidence" value="ECO:0007669"/>
    <property type="project" value="UniProtKB-UniRule"/>
</dbReference>
<keyword evidence="4 5" id="KW-0413">Isomerase</keyword>
<name>A0A853ARC2_9PSEU</name>
<evidence type="ECO:0000259" key="7">
    <source>
        <dbReference type="PROSITE" id="PS50059"/>
    </source>
</evidence>
<accession>A0A853ARC2</accession>
<protein>
    <recommendedName>
        <fullName evidence="6">Peptidyl-prolyl cis-trans isomerase</fullName>
        <ecNumber evidence="6">5.2.1.8</ecNumber>
    </recommendedName>
</protein>
<feature type="domain" description="PPIase FKBP-type" evidence="7">
    <location>
        <begin position="35"/>
        <end position="124"/>
    </location>
</feature>
<evidence type="ECO:0000313" key="9">
    <source>
        <dbReference type="Proteomes" id="UP000587002"/>
    </source>
</evidence>
<evidence type="ECO:0000256" key="4">
    <source>
        <dbReference type="ARBA" id="ARBA00023235"/>
    </source>
</evidence>
<evidence type="ECO:0000313" key="8">
    <source>
        <dbReference type="EMBL" id="NYI83741.1"/>
    </source>
</evidence>
<dbReference type="InterPro" id="IPR001179">
    <property type="entry name" value="PPIase_FKBP_dom"/>
</dbReference>
<gene>
    <name evidence="8" type="ORF">HNR68_002371</name>
</gene>
<reference evidence="8 9" key="1">
    <citation type="submission" date="2020-07" db="EMBL/GenBank/DDBJ databases">
        <title>Sequencing the genomes of 1000 actinobacteria strains.</title>
        <authorList>
            <person name="Klenk H.-P."/>
        </authorList>
    </citation>
    <scope>NUCLEOTIDE SEQUENCE [LARGE SCALE GENOMIC DNA]</scope>
    <source>
        <strain evidence="8 9">DSM 44065</strain>
    </source>
</reference>
<organism evidence="8 9">
    <name type="scientific">Saccharopolyspora hordei</name>
    <dbReference type="NCBI Taxonomy" id="1838"/>
    <lineage>
        <taxon>Bacteria</taxon>
        <taxon>Bacillati</taxon>
        <taxon>Actinomycetota</taxon>
        <taxon>Actinomycetes</taxon>
        <taxon>Pseudonocardiales</taxon>
        <taxon>Pseudonocardiaceae</taxon>
        <taxon>Saccharopolyspora</taxon>
    </lineage>
</organism>
<comment type="catalytic activity">
    <reaction evidence="1 5 6">
        <text>[protein]-peptidylproline (omega=180) = [protein]-peptidylproline (omega=0)</text>
        <dbReference type="Rhea" id="RHEA:16237"/>
        <dbReference type="Rhea" id="RHEA-COMP:10747"/>
        <dbReference type="Rhea" id="RHEA-COMP:10748"/>
        <dbReference type="ChEBI" id="CHEBI:83833"/>
        <dbReference type="ChEBI" id="CHEBI:83834"/>
        <dbReference type="EC" id="5.2.1.8"/>
    </reaction>
</comment>
<dbReference type="InterPro" id="IPR046357">
    <property type="entry name" value="PPIase_dom_sf"/>
</dbReference>
<evidence type="ECO:0000256" key="3">
    <source>
        <dbReference type="ARBA" id="ARBA00023110"/>
    </source>
</evidence>
<dbReference type="Gene3D" id="3.10.50.40">
    <property type="match status" value="1"/>
</dbReference>
<sequence length="124" mass="13148">MNTEKPKIARPKGEPPAELVVRDITVGDGPEATAGSTVAVHYVGVSHSTGKEFDASWDRGEPLRIQLGRGQVIEGWDQGLQGMRVGGRRQLVIPPHLAYGDHGAGGVIAPGETLVFVCDLVDAR</sequence>
<keyword evidence="3 5" id="KW-0697">Rotamase</keyword>